<feature type="transmembrane region" description="Helical" evidence="1">
    <location>
        <begin position="55"/>
        <end position="78"/>
    </location>
</feature>
<dbReference type="Proteomes" id="UP001165367">
    <property type="component" value="Unassembled WGS sequence"/>
</dbReference>
<comment type="caution">
    <text evidence="2">The sequence shown here is derived from an EMBL/GenBank/DDBJ whole genome shotgun (WGS) entry which is preliminary data.</text>
</comment>
<proteinExistence type="predicted"/>
<name>A0ABS9KPR9_9BACT</name>
<sequence length="131" mass="14872">MNDLLDKELTEIERRDRKIPPGFGLLFTLAILTVIVHCILVLTTGYADGTMVSPVFLSGLSAFLFFLIVTFVLIPFIATQLSLLIASFTFRRRKYTQRLFMIFIVVFLLLELILLFLTIMDLADEGIIPIA</sequence>
<keyword evidence="1" id="KW-0472">Membrane</keyword>
<feature type="transmembrane region" description="Helical" evidence="1">
    <location>
        <begin position="99"/>
        <end position="119"/>
    </location>
</feature>
<dbReference type="RefSeq" id="WP_237870526.1">
    <property type="nucleotide sequence ID" value="NZ_JAKLTR010000004.1"/>
</dbReference>
<keyword evidence="1" id="KW-0812">Transmembrane</keyword>
<evidence type="ECO:0000313" key="3">
    <source>
        <dbReference type="Proteomes" id="UP001165367"/>
    </source>
</evidence>
<gene>
    <name evidence="2" type="ORF">LZZ85_08225</name>
</gene>
<organism evidence="2 3">
    <name type="scientific">Terrimonas ginsenosidimutans</name>
    <dbReference type="NCBI Taxonomy" id="2908004"/>
    <lineage>
        <taxon>Bacteria</taxon>
        <taxon>Pseudomonadati</taxon>
        <taxon>Bacteroidota</taxon>
        <taxon>Chitinophagia</taxon>
        <taxon>Chitinophagales</taxon>
        <taxon>Chitinophagaceae</taxon>
        <taxon>Terrimonas</taxon>
    </lineage>
</organism>
<keyword evidence="3" id="KW-1185">Reference proteome</keyword>
<evidence type="ECO:0000313" key="2">
    <source>
        <dbReference type="EMBL" id="MCG2614265.1"/>
    </source>
</evidence>
<protein>
    <submittedName>
        <fullName evidence="2">Uncharacterized protein</fullName>
    </submittedName>
</protein>
<keyword evidence="1" id="KW-1133">Transmembrane helix</keyword>
<accession>A0ABS9KPR9</accession>
<feature type="transmembrane region" description="Helical" evidence="1">
    <location>
        <begin position="21"/>
        <end position="43"/>
    </location>
</feature>
<evidence type="ECO:0000256" key="1">
    <source>
        <dbReference type="SAM" id="Phobius"/>
    </source>
</evidence>
<reference evidence="2" key="1">
    <citation type="submission" date="2022-01" db="EMBL/GenBank/DDBJ databases">
        <authorList>
            <person name="Jo J.-H."/>
            <person name="Im W.-T."/>
        </authorList>
    </citation>
    <scope>NUCLEOTIDE SEQUENCE</scope>
    <source>
        <strain evidence="2">NA20</strain>
    </source>
</reference>
<dbReference type="EMBL" id="JAKLTR010000004">
    <property type="protein sequence ID" value="MCG2614265.1"/>
    <property type="molecule type" value="Genomic_DNA"/>
</dbReference>